<evidence type="ECO:0000256" key="1">
    <source>
        <dbReference type="SAM" id="MobiDB-lite"/>
    </source>
</evidence>
<dbReference type="Gene3D" id="1.25.40.10">
    <property type="entry name" value="Tetratricopeptide repeat domain"/>
    <property type="match status" value="1"/>
</dbReference>
<reference evidence="3" key="1">
    <citation type="journal article" date="2019" name="Int. J. Syst. Evol. Microbiol.">
        <title>The Global Catalogue of Microorganisms (GCM) 10K type strain sequencing project: providing services to taxonomists for standard genome sequencing and annotation.</title>
        <authorList>
            <consortium name="The Broad Institute Genomics Platform"/>
            <consortium name="The Broad Institute Genome Sequencing Center for Infectious Disease"/>
            <person name="Wu L."/>
            <person name="Ma J."/>
        </authorList>
    </citation>
    <scope>NUCLEOTIDE SEQUENCE [LARGE SCALE GENOMIC DNA]</scope>
    <source>
        <strain evidence="3">JCM 17843</strain>
    </source>
</reference>
<evidence type="ECO:0000313" key="2">
    <source>
        <dbReference type="EMBL" id="GGO12889.1"/>
    </source>
</evidence>
<sequence>MKKVIKFVRIIGFLGLLFWFSIGAGEAQETGEQEQSGQDQEQLTPDAPQTAETTDFVEAYAAGKFDLAARLAQQGIDGGDLPRDRRGRAYLAVGKAHVLANRFDPAREALDQALALLDAPAEAHYERFKLAYMDRDWVTAARDLKALAEQRPDLARPVHLSAVQAIQYGALGMGEDALVFDLLIALRNARYSGAPNDARPDRLYRDLVQMLGERGRLFEAEALIDLIHDVDLMAGMMVDRRFAPLWRVLDTKFGTSASSLTIRELEFINRTRQNNRSSLGMVRQHMKDLRRHGLPQQAAQLGGAVMNSVESGAIGQVGGSDLLWVANELAYALLDMEEVDAAISLLGQLAGLDPKQVPGLVNQQINYAGILMGLGRFESALNAAPLAEMGAVSRYGQFFIRQIAVCSYEALGEHEKALAALGPLQDQPLINPRATQIALLCLDRADEGADQLVRRLENERIREDALLALLTPDLSFVQEPFFLVLQDRFDVLRKNPKVISARDKVGRDLSLSLRPIYWAAF</sequence>
<accession>A0ABQ2LE08</accession>
<gene>
    <name evidence="2" type="ORF">GCM10007972_18440</name>
</gene>
<dbReference type="SUPFAM" id="SSF48452">
    <property type="entry name" value="TPR-like"/>
    <property type="match status" value="1"/>
</dbReference>
<dbReference type="InterPro" id="IPR011990">
    <property type="entry name" value="TPR-like_helical_dom_sf"/>
</dbReference>
<feature type="region of interest" description="Disordered" evidence="1">
    <location>
        <begin position="29"/>
        <end position="49"/>
    </location>
</feature>
<proteinExistence type="predicted"/>
<feature type="compositionally biased region" description="Low complexity" evidence="1">
    <location>
        <begin position="29"/>
        <end position="42"/>
    </location>
</feature>
<name>A0ABQ2LE08_9PROT</name>
<dbReference type="EMBL" id="BMOV01000006">
    <property type="protein sequence ID" value="GGO12889.1"/>
    <property type="molecule type" value="Genomic_DNA"/>
</dbReference>
<protein>
    <recommendedName>
        <fullName evidence="4">Tetratricopeptide repeat protein</fullName>
    </recommendedName>
</protein>
<evidence type="ECO:0000313" key="3">
    <source>
        <dbReference type="Proteomes" id="UP000602381"/>
    </source>
</evidence>
<dbReference type="Proteomes" id="UP000602381">
    <property type="component" value="Unassembled WGS sequence"/>
</dbReference>
<keyword evidence="3" id="KW-1185">Reference proteome</keyword>
<evidence type="ECO:0008006" key="4">
    <source>
        <dbReference type="Google" id="ProtNLM"/>
    </source>
</evidence>
<organism evidence="2 3">
    <name type="scientific">Iodidimonas muriae</name>
    <dbReference type="NCBI Taxonomy" id="261467"/>
    <lineage>
        <taxon>Bacteria</taxon>
        <taxon>Pseudomonadati</taxon>
        <taxon>Pseudomonadota</taxon>
        <taxon>Alphaproteobacteria</taxon>
        <taxon>Iodidimonadales</taxon>
        <taxon>Iodidimonadaceae</taxon>
        <taxon>Iodidimonas</taxon>
    </lineage>
</organism>
<comment type="caution">
    <text evidence="2">The sequence shown here is derived from an EMBL/GenBank/DDBJ whole genome shotgun (WGS) entry which is preliminary data.</text>
</comment>